<feature type="region of interest" description="Disordered" evidence="1">
    <location>
        <begin position="20"/>
        <end position="70"/>
    </location>
</feature>
<evidence type="ECO:0000313" key="3">
    <source>
        <dbReference type="EMBL" id="KAK6740743.1"/>
    </source>
</evidence>
<evidence type="ECO:0000256" key="1">
    <source>
        <dbReference type="SAM" id="MobiDB-lite"/>
    </source>
</evidence>
<accession>A0ABR1CQW6</accession>
<sequence length="70" mass="7773">MKFATLLTFVVLAVAFAKPSIRKHSDSSSDENSKHKPHHKHHGHHHRRSTPPAPITDESATASIERDNTA</sequence>
<dbReference type="EMBL" id="JAVFWL010000003">
    <property type="protein sequence ID" value="KAK6740743.1"/>
    <property type="molecule type" value="Genomic_DNA"/>
</dbReference>
<name>A0ABR1CQW6_NECAM</name>
<keyword evidence="4" id="KW-1185">Reference proteome</keyword>
<comment type="caution">
    <text evidence="3">The sequence shown here is derived from an EMBL/GenBank/DDBJ whole genome shotgun (WGS) entry which is preliminary data.</text>
</comment>
<reference evidence="3 4" key="1">
    <citation type="submission" date="2023-08" db="EMBL/GenBank/DDBJ databases">
        <title>A Necator americanus chromosomal reference genome.</title>
        <authorList>
            <person name="Ilik V."/>
            <person name="Petrzelkova K.J."/>
            <person name="Pardy F."/>
            <person name="Fuh T."/>
            <person name="Niatou-Singa F.S."/>
            <person name="Gouil Q."/>
            <person name="Baker L."/>
            <person name="Ritchie M.E."/>
            <person name="Jex A.R."/>
            <person name="Gazzola D."/>
            <person name="Li H."/>
            <person name="Toshio Fujiwara R."/>
            <person name="Zhan B."/>
            <person name="Aroian R.V."/>
            <person name="Pafco B."/>
            <person name="Schwarz E.M."/>
        </authorList>
    </citation>
    <scope>NUCLEOTIDE SEQUENCE [LARGE SCALE GENOMIC DNA]</scope>
    <source>
        <strain evidence="3 4">Aroian</strain>
        <tissue evidence="3">Whole animal</tissue>
    </source>
</reference>
<dbReference type="Proteomes" id="UP001303046">
    <property type="component" value="Unassembled WGS sequence"/>
</dbReference>
<feature type="signal peptide" evidence="2">
    <location>
        <begin position="1"/>
        <end position="17"/>
    </location>
</feature>
<evidence type="ECO:0000313" key="4">
    <source>
        <dbReference type="Proteomes" id="UP001303046"/>
    </source>
</evidence>
<organism evidence="3 4">
    <name type="scientific">Necator americanus</name>
    <name type="common">Human hookworm</name>
    <dbReference type="NCBI Taxonomy" id="51031"/>
    <lineage>
        <taxon>Eukaryota</taxon>
        <taxon>Metazoa</taxon>
        <taxon>Ecdysozoa</taxon>
        <taxon>Nematoda</taxon>
        <taxon>Chromadorea</taxon>
        <taxon>Rhabditida</taxon>
        <taxon>Rhabditina</taxon>
        <taxon>Rhabditomorpha</taxon>
        <taxon>Strongyloidea</taxon>
        <taxon>Ancylostomatidae</taxon>
        <taxon>Bunostominae</taxon>
        <taxon>Necator</taxon>
    </lineage>
</organism>
<feature type="compositionally biased region" description="Basic residues" evidence="1">
    <location>
        <begin position="35"/>
        <end position="49"/>
    </location>
</feature>
<proteinExistence type="predicted"/>
<feature type="compositionally biased region" description="Basic and acidic residues" evidence="1">
    <location>
        <begin position="23"/>
        <end position="34"/>
    </location>
</feature>
<evidence type="ECO:0000256" key="2">
    <source>
        <dbReference type="SAM" id="SignalP"/>
    </source>
</evidence>
<keyword evidence="2" id="KW-0732">Signal</keyword>
<protein>
    <submittedName>
        <fullName evidence="3">Uncharacterized protein</fullName>
    </submittedName>
</protein>
<gene>
    <name evidence="3" type="primary">Necator_chrIII.g9675</name>
    <name evidence="3" type="ORF">RB195_008910</name>
</gene>
<feature type="chain" id="PRO_5045363374" evidence="2">
    <location>
        <begin position="18"/>
        <end position="70"/>
    </location>
</feature>